<dbReference type="Gene3D" id="3.40.190.80">
    <property type="match status" value="1"/>
</dbReference>
<keyword evidence="2" id="KW-0378">Hydrolase</keyword>
<protein>
    <submittedName>
        <fullName evidence="4">Histidinol phosphatase</fullName>
    </submittedName>
</protein>
<dbReference type="SUPFAM" id="SSF56655">
    <property type="entry name" value="Carbohydrate phosphatase"/>
    <property type="match status" value="1"/>
</dbReference>
<keyword evidence="3" id="KW-0460">Magnesium</keyword>
<organism evidence="4 5">
    <name type="scientific">Pseudoclavibacter albus</name>
    <dbReference type="NCBI Taxonomy" id="272241"/>
    <lineage>
        <taxon>Bacteria</taxon>
        <taxon>Bacillati</taxon>
        <taxon>Actinomycetota</taxon>
        <taxon>Actinomycetes</taxon>
        <taxon>Micrococcales</taxon>
        <taxon>Microbacteriaceae</taxon>
        <taxon>Pseudoclavibacter</taxon>
    </lineage>
</organism>
<gene>
    <name evidence="4" type="ORF">M3D15_02650</name>
</gene>
<dbReference type="Gene3D" id="3.30.540.10">
    <property type="entry name" value="Fructose-1,6-Bisphosphatase, subunit A, domain 1"/>
    <property type="match status" value="1"/>
</dbReference>
<accession>A0ABT2HVA4</accession>
<dbReference type="Proteomes" id="UP001525379">
    <property type="component" value="Unassembled WGS sequence"/>
</dbReference>
<proteinExistence type="predicted"/>
<dbReference type="EMBL" id="JALXSQ010000006">
    <property type="protein sequence ID" value="MCT2042244.1"/>
    <property type="molecule type" value="Genomic_DNA"/>
</dbReference>
<dbReference type="Pfam" id="PF00459">
    <property type="entry name" value="Inositol_P"/>
    <property type="match status" value="1"/>
</dbReference>
<dbReference type="RefSeq" id="WP_260103843.1">
    <property type="nucleotide sequence ID" value="NZ_JALXSQ010000006.1"/>
</dbReference>
<sequence>MATELLHPISSDLRLARELADLADRVSMEHFQSRNLGIYVKEDRTPVTDADRAVEAAIRERLAQARPSDSFFGEESGRSGESRRQWIIDPIDGTANFMRGIPVWATLISLVVDGHPEVGVVSAPALNRRWWGATGHGAYMDDDLSDSNTATDRRIEVSGVDVLENASISYNSLKGWDEAGRLAELVSLEREVWRTRAYGEFWSYMLVAEGALEAAGEFDLQPYDMAAIVPIIAEAGGRFTSVDGEEGPWHGSALATNGILHEDFLAALRPGGGAADFIEQA</sequence>
<dbReference type="InterPro" id="IPR020583">
    <property type="entry name" value="Inositol_monoP_metal-BS"/>
</dbReference>
<name>A0ABT2HVA4_9MICO</name>
<dbReference type="PANTHER" id="PTHR20854">
    <property type="entry name" value="INOSITOL MONOPHOSPHATASE"/>
    <property type="match status" value="1"/>
</dbReference>
<comment type="caution">
    <text evidence="4">The sequence shown here is derived from an EMBL/GenBank/DDBJ whole genome shotgun (WGS) entry which is preliminary data.</text>
</comment>
<reference evidence="4 5" key="1">
    <citation type="submission" date="2022-04" db="EMBL/GenBank/DDBJ databases">
        <title>Human microbiome associated bacterial genomes.</title>
        <authorList>
            <person name="Sandstrom S."/>
            <person name="Salamzade R."/>
            <person name="Kalan L.R."/>
        </authorList>
    </citation>
    <scope>NUCLEOTIDE SEQUENCE [LARGE SCALE GENOMIC DNA]</scope>
    <source>
        <strain evidence="5">p3-SID1799</strain>
    </source>
</reference>
<evidence type="ECO:0000313" key="5">
    <source>
        <dbReference type="Proteomes" id="UP001525379"/>
    </source>
</evidence>
<evidence type="ECO:0000313" key="4">
    <source>
        <dbReference type="EMBL" id="MCT2042244.1"/>
    </source>
</evidence>
<evidence type="ECO:0000256" key="1">
    <source>
        <dbReference type="ARBA" id="ARBA00022723"/>
    </source>
</evidence>
<keyword evidence="5" id="KW-1185">Reference proteome</keyword>
<dbReference type="PROSITE" id="PS00629">
    <property type="entry name" value="IMP_1"/>
    <property type="match status" value="1"/>
</dbReference>
<dbReference type="PRINTS" id="PR00377">
    <property type="entry name" value="IMPHPHTASES"/>
</dbReference>
<evidence type="ECO:0000256" key="2">
    <source>
        <dbReference type="ARBA" id="ARBA00022801"/>
    </source>
</evidence>
<dbReference type="InterPro" id="IPR000760">
    <property type="entry name" value="Inositol_monophosphatase-like"/>
</dbReference>
<dbReference type="PANTHER" id="PTHR20854:SF4">
    <property type="entry name" value="INOSITOL-1-MONOPHOSPHATASE-RELATED"/>
    <property type="match status" value="1"/>
</dbReference>
<keyword evidence="1" id="KW-0479">Metal-binding</keyword>
<evidence type="ECO:0000256" key="3">
    <source>
        <dbReference type="ARBA" id="ARBA00022842"/>
    </source>
</evidence>